<feature type="region of interest" description="Disordered" evidence="1">
    <location>
        <begin position="908"/>
        <end position="936"/>
    </location>
</feature>
<dbReference type="OrthoDB" id="8965081at2759"/>
<reference evidence="3" key="1">
    <citation type="submission" date="2021-01" db="EMBL/GenBank/DDBJ databases">
        <authorList>
            <person name="Zahm M."/>
            <person name="Roques C."/>
            <person name="Cabau C."/>
            <person name="Klopp C."/>
            <person name="Donnadieu C."/>
            <person name="Jouanno E."/>
            <person name="Lampietro C."/>
            <person name="Louis A."/>
            <person name="Herpin A."/>
            <person name="Echchiki A."/>
            <person name="Berthelot C."/>
            <person name="Parey E."/>
            <person name="Roest-Crollius H."/>
            <person name="Braasch I."/>
            <person name="Postlethwait J."/>
            <person name="Bobe J."/>
            <person name="Montfort J."/>
            <person name="Bouchez O."/>
            <person name="Begum T."/>
            <person name="Mejri S."/>
            <person name="Adams A."/>
            <person name="Chen W.-J."/>
            <person name="Guiguen Y."/>
        </authorList>
    </citation>
    <scope>NUCLEOTIDE SEQUENCE</scope>
    <source>
        <tissue evidence="3">Blood</tissue>
    </source>
</reference>
<feature type="region of interest" description="Disordered" evidence="1">
    <location>
        <begin position="181"/>
        <end position="294"/>
    </location>
</feature>
<feature type="compositionally biased region" description="Basic and acidic residues" evidence="1">
    <location>
        <begin position="585"/>
        <end position="607"/>
    </location>
</feature>
<feature type="region of interest" description="Disordered" evidence="1">
    <location>
        <begin position="312"/>
        <end position="331"/>
    </location>
</feature>
<dbReference type="Pfam" id="PF15045">
    <property type="entry name" value="Clathrin_bdg"/>
    <property type="match status" value="1"/>
</dbReference>
<evidence type="ECO:0000259" key="2">
    <source>
        <dbReference type="Pfam" id="PF15045"/>
    </source>
</evidence>
<evidence type="ECO:0000256" key="1">
    <source>
        <dbReference type="SAM" id="MobiDB-lite"/>
    </source>
</evidence>
<feature type="region of interest" description="Disordered" evidence="1">
    <location>
        <begin position="660"/>
        <end position="702"/>
    </location>
</feature>
<feature type="region of interest" description="Disordered" evidence="1">
    <location>
        <begin position="552"/>
        <end position="628"/>
    </location>
</feature>
<dbReference type="Proteomes" id="UP000829720">
    <property type="component" value="Unassembled WGS sequence"/>
</dbReference>
<feature type="compositionally biased region" description="Basic residues" evidence="1">
    <location>
        <begin position="224"/>
        <end position="233"/>
    </location>
</feature>
<evidence type="ECO:0000313" key="4">
    <source>
        <dbReference type="Proteomes" id="UP000829720"/>
    </source>
</evidence>
<dbReference type="InterPro" id="IPR029205">
    <property type="entry name" value="Clathrin-bd"/>
</dbReference>
<sequence length="948" mass="100022">MLQQNNNNNYSCLERACSSGEVLQERDSSILPFAKLLEMGSFPELGDVSHRGPIRGFRAWAMNNMCSRSRRWATLPPGNQVPPCLKRPDTVASCQAGNVAGNLQAQKGRLVNGQNGVGLGFHLDAHTWSGVSGGRQGGLGALVTVATLKASERGGQTQTQCFLLRAKGRSYLCAAGKRRTQALGPSPEVPPTQRAGDTVASSQWIPTGGKGSKQQREGGGASRVKPRPIRKWRTSSEAALSSRGRASWESEGREFPSLEESQENKAKQASRTSGQDTPAQQQGSRGTETCGTTPIKICTHCRGVRDTVDISPRRAAEDRDQPSIGREGEGIVSPISGSCVCHLRPDPSASETIGSDIDQGEPADAGMQEGPQAKSTAQKIGRFQDLLGDKSPRLGTSSKGEANRPVPNTADLEYSSSDNGEGKKEFKAAGEMGALSDNDSEGCRTNDTADGREGGGGGLPCDCVTADAPEGPSCEEAGPAERGLAHPAAGCDGLNGDEHAHRLEKLSPPLDQGFGSAEAGDLCQGKALVGMGRGEREQTAGLLVEPCLETGNHTNTSSHPGVCPGDTCDNRAGTNRTEEAGPPEVHSRKQAESRGPHRGQDGVKELQTEPSSPAVGVEDRWSSEAEDGEDLIWQPCNSLSRGLDSAAAVTTHALPNPAPPGAMATAHSAPGGRLAEAGGGGTAAWPSPGEQQQHQQGWQGGMVASGEGSLDVEQDGEDDFGLFVRAGEQLSWDDSFSAFHQVPCGTGESAEAVNESEPSCWSSGETDNLFHQSEDAWTAFSQEGGAALDLGLGGRQQTPPAGQWWPQNAVEELSAKLPASLDVPSVFQEAFPHTPSPCSDPVPVQTLRELLQSLSCDDSTAGDSRSLLDELQDVNRIIGLKCKWAESHSQKLLLKSLLLDTENKDHMTRSRLDNDNPSAGLLPFTQQTPTMGNGKARLSYDINKNVLA</sequence>
<feature type="domain" description="Aftiphilin clathrin-binding box" evidence="2">
    <location>
        <begin position="864"/>
        <end position="906"/>
    </location>
</feature>
<protein>
    <recommendedName>
        <fullName evidence="2">Aftiphilin clathrin-binding box domain-containing protein</fullName>
    </recommendedName>
</protein>
<feature type="compositionally biased region" description="Basic and acidic residues" evidence="1">
    <location>
        <begin position="312"/>
        <end position="329"/>
    </location>
</feature>
<gene>
    <name evidence="3" type="ORF">AGOR_G00122820</name>
</gene>
<dbReference type="EMBL" id="JAERUA010000011">
    <property type="protein sequence ID" value="KAI1893351.1"/>
    <property type="molecule type" value="Genomic_DNA"/>
</dbReference>
<dbReference type="AlphaFoldDB" id="A0A8T3D9D5"/>
<feature type="compositionally biased region" description="Basic and acidic residues" evidence="1">
    <location>
        <begin position="441"/>
        <end position="453"/>
    </location>
</feature>
<comment type="caution">
    <text evidence="3">The sequence shown here is derived from an EMBL/GenBank/DDBJ whole genome shotgun (WGS) entry which is preliminary data.</text>
</comment>
<feature type="region of interest" description="Disordered" evidence="1">
    <location>
        <begin position="350"/>
        <end position="496"/>
    </location>
</feature>
<feature type="compositionally biased region" description="Basic and acidic residues" evidence="1">
    <location>
        <begin position="246"/>
        <end position="266"/>
    </location>
</feature>
<feature type="compositionally biased region" description="Polar residues" evidence="1">
    <location>
        <begin position="267"/>
        <end position="292"/>
    </location>
</feature>
<name>A0A8T3D9D5_9TELE</name>
<keyword evidence="4" id="KW-1185">Reference proteome</keyword>
<accession>A0A8T3D9D5</accession>
<organism evidence="3 4">
    <name type="scientific">Albula goreensis</name>
    <dbReference type="NCBI Taxonomy" id="1534307"/>
    <lineage>
        <taxon>Eukaryota</taxon>
        <taxon>Metazoa</taxon>
        <taxon>Chordata</taxon>
        <taxon>Craniata</taxon>
        <taxon>Vertebrata</taxon>
        <taxon>Euteleostomi</taxon>
        <taxon>Actinopterygii</taxon>
        <taxon>Neopterygii</taxon>
        <taxon>Teleostei</taxon>
        <taxon>Albuliformes</taxon>
        <taxon>Albulidae</taxon>
        <taxon>Albula</taxon>
    </lineage>
</organism>
<proteinExistence type="predicted"/>
<evidence type="ECO:0000313" key="3">
    <source>
        <dbReference type="EMBL" id="KAI1893351.1"/>
    </source>
</evidence>